<evidence type="ECO:0000256" key="4">
    <source>
        <dbReference type="ARBA" id="ARBA00022692"/>
    </source>
</evidence>
<comment type="subcellular location">
    <subcellularLocation>
        <location evidence="1">Membrane</location>
        <topology evidence="1">Multi-pass membrane protein</topology>
    </subcellularLocation>
</comment>
<evidence type="ECO:0000256" key="8">
    <source>
        <dbReference type="ARBA" id="ARBA00023136"/>
    </source>
</evidence>
<keyword evidence="7" id="KW-0443">Lipid metabolism</keyword>
<proteinExistence type="predicted"/>
<evidence type="ECO:0000256" key="6">
    <source>
        <dbReference type="ARBA" id="ARBA00022989"/>
    </source>
</evidence>
<keyword evidence="4" id="KW-0812">Transmembrane</keyword>
<keyword evidence="3" id="KW-0808">Transferase</keyword>
<feature type="non-terminal residue" evidence="10">
    <location>
        <position position="152"/>
    </location>
</feature>
<gene>
    <name evidence="10" type="ORF">EVAR_68189_1</name>
</gene>
<evidence type="ECO:0000256" key="5">
    <source>
        <dbReference type="ARBA" id="ARBA00022832"/>
    </source>
</evidence>
<dbReference type="Proteomes" id="UP000299102">
    <property type="component" value="Unassembled WGS sequence"/>
</dbReference>
<accession>A0A4C1ZZ25</accession>
<dbReference type="GO" id="GO:0006633">
    <property type="term" value="P:fatty acid biosynthetic process"/>
    <property type="evidence" value="ECO:0007669"/>
    <property type="project" value="UniProtKB-KW"/>
</dbReference>
<evidence type="ECO:0000313" key="11">
    <source>
        <dbReference type="Proteomes" id="UP000299102"/>
    </source>
</evidence>
<name>A0A4C1ZZ25_EUMVA</name>
<dbReference type="InterPro" id="IPR002076">
    <property type="entry name" value="ELO_fam"/>
</dbReference>
<evidence type="ECO:0000256" key="7">
    <source>
        <dbReference type="ARBA" id="ARBA00023098"/>
    </source>
</evidence>
<organism evidence="10 11">
    <name type="scientific">Eumeta variegata</name>
    <name type="common">Bagworm moth</name>
    <name type="synonym">Eumeta japonica</name>
    <dbReference type="NCBI Taxonomy" id="151549"/>
    <lineage>
        <taxon>Eukaryota</taxon>
        <taxon>Metazoa</taxon>
        <taxon>Ecdysozoa</taxon>
        <taxon>Arthropoda</taxon>
        <taxon>Hexapoda</taxon>
        <taxon>Insecta</taxon>
        <taxon>Pterygota</taxon>
        <taxon>Neoptera</taxon>
        <taxon>Endopterygota</taxon>
        <taxon>Lepidoptera</taxon>
        <taxon>Glossata</taxon>
        <taxon>Ditrysia</taxon>
        <taxon>Tineoidea</taxon>
        <taxon>Psychidae</taxon>
        <taxon>Oiketicinae</taxon>
        <taxon>Eumeta</taxon>
    </lineage>
</organism>
<keyword evidence="11" id="KW-1185">Reference proteome</keyword>
<dbReference type="GO" id="GO:0016020">
    <property type="term" value="C:membrane"/>
    <property type="evidence" value="ECO:0007669"/>
    <property type="project" value="UniProtKB-SubCell"/>
</dbReference>
<keyword evidence="9" id="KW-0275">Fatty acid biosynthesis</keyword>
<reference evidence="10 11" key="1">
    <citation type="journal article" date="2019" name="Commun. Biol.">
        <title>The bagworm genome reveals a unique fibroin gene that provides high tensile strength.</title>
        <authorList>
            <person name="Kono N."/>
            <person name="Nakamura H."/>
            <person name="Ohtoshi R."/>
            <person name="Tomita M."/>
            <person name="Numata K."/>
            <person name="Arakawa K."/>
        </authorList>
    </citation>
    <scope>NUCLEOTIDE SEQUENCE [LARGE SCALE GENOMIC DNA]</scope>
</reference>
<evidence type="ECO:0000256" key="3">
    <source>
        <dbReference type="ARBA" id="ARBA00022679"/>
    </source>
</evidence>
<dbReference type="STRING" id="151549.A0A4C1ZZ25"/>
<dbReference type="Pfam" id="PF01151">
    <property type="entry name" value="ELO"/>
    <property type="match status" value="1"/>
</dbReference>
<keyword evidence="5" id="KW-0276">Fatty acid metabolism</keyword>
<protein>
    <submittedName>
        <fullName evidence="10">Elongation of very long chain fatty acids protein AAEL008004</fullName>
    </submittedName>
</protein>
<evidence type="ECO:0000256" key="2">
    <source>
        <dbReference type="ARBA" id="ARBA00022516"/>
    </source>
</evidence>
<evidence type="ECO:0000313" key="10">
    <source>
        <dbReference type="EMBL" id="GBP93696.1"/>
    </source>
</evidence>
<comment type="caution">
    <text evidence="10">The sequence shown here is derived from an EMBL/GenBank/DDBJ whole genome shotgun (WGS) entry which is preliminary data.</text>
</comment>
<keyword evidence="8" id="KW-0472">Membrane</keyword>
<dbReference type="GO" id="GO:0009922">
    <property type="term" value="F:fatty acid elongase activity"/>
    <property type="evidence" value="ECO:0007669"/>
    <property type="project" value="InterPro"/>
</dbReference>
<evidence type="ECO:0000256" key="1">
    <source>
        <dbReference type="ARBA" id="ARBA00004141"/>
    </source>
</evidence>
<keyword evidence="2" id="KW-0444">Lipid biosynthesis</keyword>
<keyword evidence="6" id="KW-1133">Transmembrane helix</keyword>
<dbReference type="OrthoDB" id="434092at2759"/>
<dbReference type="AlphaFoldDB" id="A0A4C1ZZ25"/>
<sequence length="152" mass="17550">MTGNGVLASGQGDKLDSHFVVARQDARFCPRQSIATKLPTSTDLATGVERRALEISELPTCSFRIYYEMAQANNSSPGIYHHFFVELADPRTNDWFLIRDPWPGLAVIGLYLYFCLSWGPRFMERREPLQLQKTLIVYNFLQVLFSCWLFYE</sequence>
<evidence type="ECO:0000256" key="9">
    <source>
        <dbReference type="ARBA" id="ARBA00023160"/>
    </source>
</evidence>
<dbReference type="EMBL" id="BGZK01002408">
    <property type="protein sequence ID" value="GBP93696.1"/>
    <property type="molecule type" value="Genomic_DNA"/>
</dbReference>